<evidence type="ECO:0000256" key="1">
    <source>
        <dbReference type="ARBA" id="ARBA00003413"/>
    </source>
</evidence>
<evidence type="ECO:0000256" key="2">
    <source>
        <dbReference type="ARBA" id="ARBA00005419"/>
    </source>
</evidence>
<dbReference type="InterPro" id="IPR004617">
    <property type="entry name" value="ApaH"/>
</dbReference>
<evidence type="ECO:0000313" key="7">
    <source>
        <dbReference type="EMBL" id="RRC99166.1"/>
    </source>
</evidence>
<dbReference type="Pfam" id="PF00149">
    <property type="entry name" value="Metallophos"/>
    <property type="match status" value="1"/>
</dbReference>
<feature type="domain" description="Calcineurin-like phosphoesterase" evidence="6">
    <location>
        <begin position="4"/>
        <end position="170"/>
    </location>
</feature>
<dbReference type="EC" id="3.6.1.41" evidence="5"/>
<evidence type="ECO:0000256" key="3">
    <source>
        <dbReference type="ARBA" id="ARBA00022801"/>
    </source>
</evidence>
<dbReference type="PIRSF" id="PIRSF000903">
    <property type="entry name" value="B5n-ttraPtase_sm"/>
    <property type="match status" value="1"/>
</dbReference>
<dbReference type="Proteomes" id="UP000267535">
    <property type="component" value="Unassembled WGS sequence"/>
</dbReference>
<dbReference type="InterPro" id="IPR004843">
    <property type="entry name" value="Calcineurin-like_PHP"/>
</dbReference>
<evidence type="ECO:0000259" key="6">
    <source>
        <dbReference type="Pfam" id="PF00149"/>
    </source>
</evidence>
<accession>A0A3P1SPT4</accession>
<sequence>MATYAIGDIQGCFDEFMALLEQINFSADDKLWIAGDLVNRGPKSLETVRFLRNMGDQVSVVLGNHDLHMLAVHSGVIKAKRGDTFQDLLQAPDAEALINWLRHQSLLVTDKKLGYTMVHAGIPPQWSVKKAHKRAREVETIIQSTLAKEFYRHMYGNLPATWSGKLEGWDRLRAITNYFTRMRFCDSSGKLDLAVKSGLSSQPEGFAPWFSHQGKILDHHKIIFGHWAALEGIADRDNVFALDTGCVWGDRLTALRLEDQTLYSVKSNKRYGR</sequence>
<keyword evidence="8" id="KW-1185">Reference proteome</keyword>
<proteinExistence type="inferred from homology"/>
<reference evidence="7 8" key="1">
    <citation type="submission" date="2018-11" db="EMBL/GenBank/DDBJ databases">
        <title>The draft genome sequence of Amphritea balenae JAMM 1525T.</title>
        <authorList>
            <person name="Fang Z."/>
            <person name="Zhang Y."/>
            <person name="Han X."/>
        </authorList>
    </citation>
    <scope>NUCLEOTIDE SEQUENCE [LARGE SCALE GENOMIC DNA]</scope>
    <source>
        <strain evidence="7 8">JAMM 1525</strain>
    </source>
</reference>
<keyword evidence="3 5" id="KW-0378">Hydrolase</keyword>
<dbReference type="PANTHER" id="PTHR40942:SF4">
    <property type="entry name" value="CYTOCHROME C5"/>
    <property type="match status" value="1"/>
</dbReference>
<comment type="similarity">
    <text evidence="2 5">Belongs to the Ap4A hydrolase family.</text>
</comment>
<comment type="catalytic activity">
    <reaction evidence="4 5">
        <text>P(1),P(4)-bis(5'-adenosyl) tetraphosphate + H2O = 2 ADP + 2 H(+)</text>
        <dbReference type="Rhea" id="RHEA:24252"/>
        <dbReference type="ChEBI" id="CHEBI:15377"/>
        <dbReference type="ChEBI" id="CHEBI:15378"/>
        <dbReference type="ChEBI" id="CHEBI:58141"/>
        <dbReference type="ChEBI" id="CHEBI:456216"/>
        <dbReference type="EC" id="3.6.1.41"/>
    </reaction>
</comment>
<evidence type="ECO:0000256" key="4">
    <source>
        <dbReference type="ARBA" id="ARBA00049417"/>
    </source>
</evidence>
<comment type="caution">
    <text evidence="7">The sequence shown here is derived from an EMBL/GenBank/DDBJ whole genome shotgun (WGS) entry which is preliminary data.</text>
</comment>
<dbReference type="NCBIfam" id="TIGR00668">
    <property type="entry name" value="apaH"/>
    <property type="match status" value="1"/>
</dbReference>
<gene>
    <name evidence="5" type="primary">apaH</name>
    <name evidence="7" type="ORF">EHS89_09935</name>
</gene>
<dbReference type="EMBL" id="RQXV01000005">
    <property type="protein sequence ID" value="RRC99166.1"/>
    <property type="molecule type" value="Genomic_DNA"/>
</dbReference>
<dbReference type="NCBIfam" id="NF001204">
    <property type="entry name" value="PRK00166.1"/>
    <property type="match status" value="1"/>
</dbReference>
<dbReference type="AlphaFoldDB" id="A0A3P1SPT4"/>
<evidence type="ECO:0000313" key="8">
    <source>
        <dbReference type="Proteomes" id="UP000267535"/>
    </source>
</evidence>
<dbReference type="Gene3D" id="3.60.21.10">
    <property type="match status" value="1"/>
</dbReference>
<dbReference type="CDD" id="cd07422">
    <property type="entry name" value="MPP_ApaH"/>
    <property type="match status" value="1"/>
</dbReference>
<dbReference type="OrthoDB" id="9807890at2"/>
<evidence type="ECO:0000256" key="5">
    <source>
        <dbReference type="HAMAP-Rule" id="MF_00199"/>
    </source>
</evidence>
<dbReference type="GO" id="GO:0008803">
    <property type="term" value="F:bis(5'-nucleosyl)-tetraphosphatase (symmetrical) activity"/>
    <property type="evidence" value="ECO:0007669"/>
    <property type="project" value="UniProtKB-UniRule"/>
</dbReference>
<name>A0A3P1SPT4_9GAMM</name>
<dbReference type="HAMAP" id="MF_00199">
    <property type="entry name" value="ApaH"/>
    <property type="match status" value="1"/>
</dbReference>
<comment type="function">
    <text evidence="1 5">Hydrolyzes diadenosine 5',5'''-P1,P4-tetraphosphate to yield ADP.</text>
</comment>
<dbReference type="SUPFAM" id="SSF56300">
    <property type="entry name" value="Metallo-dependent phosphatases"/>
    <property type="match status" value="1"/>
</dbReference>
<protein>
    <recommendedName>
        <fullName evidence="5">Bis(5'-nucleosyl)-tetraphosphatase, symmetrical</fullName>
        <ecNumber evidence="5">3.6.1.41</ecNumber>
    </recommendedName>
    <alternativeName>
        <fullName evidence="5">Ap4A hydrolase</fullName>
    </alternativeName>
    <alternativeName>
        <fullName evidence="5">Diadenosine 5',5'''-P1,P4-tetraphosphate pyrophosphohydrolase</fullName>
    </alternativeName>
    <alternativeName>
        <fullName evidence="5">Diadenosine tetraphosphatase</fullName>
    </alternativeName>
</protein>
<dbReference type="RefSeq" id="WP_124926002.1">
    <property type="nucleotide sequence ID" value="NZ_BMOH01000004.1"/>
</dbReference>
<dbReference type="InterPro" id="IPR029052">
    <property type="entry name" value="Metallo-depent_PP-like"/>
</dbReference>
<organism evidence="7 8">
    <name type="scientific">Amphritea balenae</name>
    <dbReference type="NCBI Taxonomy" id="452629"/>
    <lineage>
        <taxon>Bacteria</taxon>
        <taxon>Pseudomonadati</taxon>
        <taxon>Pseudomonadota</taxon>
        <taxon>Gammaproteobacteria</taxon>
        <taxon>Oceanospirillales</taxon>
        <taxon>Oceanospirillaceae</taxon>
        <taxon>Amphritea</taxon>
    </lineage>
</organism>
<dbReference type="PANTHER" id="PTHR40942">
    <property type="match status" value="1"/>
</dbReference>